<dbReference type="InterPro" id="IPR051549">
    <property type="entry name" value="PEP_Utilizing_Enz"/>
</dbReference>
<gene>
    <name evidence="5" type="primary">ppsA</name>
    <name evidence="5" type="ORF">Bhyg_15512</name>
</gene>
<evidence type="ECO:0000313" key="6">
    <source>
        <dbReference type="Proteomes" id="UP001151699"/>
    </source>
</evidence>
<dbReference type="InterPro" id="IPR013815">
    <property type="entry name" value="ATP_grasp_subdomain_1"/>
</dbReference>
<dbReference type="InterPro" id="IPR008279">
    <property type="entry name" value="PEP-util_enz_mobile_dom"/>
</dbReference>
<dbReference type="InterPro" id="IPR036637">
    <property type="entry name" value="Phosphohistidine_dom_sf"/>
</dbReference>
<dbReference type="OrthoDB" id="6123450at2759"/>
<evidence type="ECO:0000313" key="5">
    <source>
        <dbReference type="EMBL" id="KAJ6633279.1"/>
    </source>
</evidence>
<dbReference type="Pfam" id="PF01326">
    <property type="entry name" value="PPDK_N"/>
    <property type="match status" value="1"/>
</dbReference>
<dbReference type="EMBL" id="WJQU01002123">
    <property type="protein sequence ID" value="KAJ6633279.1"/>
    <property type="molecule type" value="Genomic_DNA"/>
</dbReference>
<evidence type="ECO:0000256" key="2">
    <source>
        <dbReference type="SAM" id="SignalP"/>
    </source>
</evidence>
<feature type="non-terminal residue" evidence="5">
    <location>
        <position position="1"/>
    </location>
</feature>
<comment type="caution">
    <text evidence="5">The sequence shown here is derived from an EMBL/GenBank/DDBJ whole genome shotgun (WGS) entry which is preliminary data.</text>
</comment>
<name>A0A9Q0RVB5_9DIPT</name>
<dbReference type="InterPro" id="IPR002192">
    <property type="entry name" value="PPDK_AMP/ATP-bd"/>
</dbReference>
<dbReference type="SUPFAM" id="SSF56059">
    <property type="entry name" value="Glutathione synthetase ATP-binding domain-like"/>
    <property type="match status" value="1"/>
</dbReference>
<dbReference type="GO" id="GO:0005524">
    <property type="term" value="F:ATP binding"/>
    <property type="evidence" value="ECO:0007669"/>
    <property type="project" value="InterPro"/>
</dbReference>
<dbReference type="Gene3D" id="3.50.30.10">
    <property type="entry name" value="Phosphohistidine domain"/>
    <property type="match status" value="1"/>
</dbReference>
<dbReference type="Proteomes" id="UP001151699">
    <property type="component" value="Unassembled WGS sequence"/>
</dbReference>
<dbReference type="SUPFAM" id="SSF52009">
    <property type="entry name" value="Phosphohistidine domain"/>
    <property type="match status" value="1"/>
</dbReference>
<comment type="similarity">
    <text evidence="1">Belongs to the PEP-utilizing enzyme family.</text>
</comment>
<dbReference type="PANTHER" id="PTHR43615">
    <property type="entry name" value="PHOSPHOENOLPYRUVATE SYNTHASE-RELATED"/>
    <property type="match status" value="1"/>
</dbReference>
<dbReference type="Pfam" id="PF00391">
    <property type="entry name" value="PEP-utilizers"/>
    <property type="match status" value="1"/>
</dbReference>
<organism evidence="5 6">
    <name type="scientific">Pseudolycoriella hygida</name>
    <dbReference type="NCBI Taxonomy" id="35572"/>
    <lineage>
        <taxon>Eukaryota</taxon>
        <taxon>Metazoa</taxon>
        <taxon>Ecdysozoa</taxon>
        <taxon>Arthropoda</taxon>
        <taxon>Hexapoda</taxon>
        <taxon>Insecta</taxon>
        <taxon>Pterygota</taxon>
        <taxon>Neoptera</taxon>
        <taxon>Endopterygota</taxon>
        <taxon>Diptera</taxon>
        <taxon>Nematocera</taxon>
        <taxon>Sciaroidea</taxon>
        <taxon>Sciaridae</taxon>
        <taxon>Pseudolycoriella</taxon>
    </lineage>
</organism>
<keyword evidence="2" id="KW-0732">Signal</keyword>
<dbReference type="PANTHER" id="PTHR43615:SF1">
    <property type="entry name" value="PPDK_N DOMAIN-CONTAINING PROTEIN"/>
    <property type="match status" value="1"/>
</dbReference>
<proteinExistence type="inferred from homology"/>
<feature type="signal peptide" evidence="2">
    <location>
        <begin position="1"/>
        <end position="17"/>
    </location>
</feature>
<dbReference type="GO" id="GO:0016301">
    <property type="term" value="F:kinase activity"/>
    <property type="evidence" value="ECO:0007669"/>
    <property type="project" value="InterPro"/>
</dbReference>
<sequence>MQSVALFTCAIVGYVLVFQKSGHKKVGHYSLPGWTTFIKKYWAERQLRIKQNNYQFNELADFNYLKCENIKIAEDQRNSDTHLLYGSDQQGNSLLVKFTKRLEGNTEIWLVLRLKNGNVYTLPEHPNTQSVSPSSLFEAEGLRIEHLIPFKSLRITFNGILRSSVRRTSLGDYNNDQLRFVKFNFIWSAANPPHHYPNDWSLNLRSTALATEPWRSGDWMNYLATPDFGGYDQFGSLLGQVFIDDRNLSLRTEFSVMQTYELNLPGIRQRRCLPFYSENQRRYAYIYGVCHDGSVFVIGASSYEDSMTHLTFGYIRTAKGKAYSISWTNFRLMNLAEDPALIAPKALSFQFKADRKIYSAVVHFSRTNYIPLDGQKPAPWIANILPVEIGLNGQQGFGTAILWYADPSVSRPMVKDNSPKHLITPKEIRPDNRMTLMFDEKEARSVLIAGGKGASLALLSSIKDTNEKGNDFVVPKGFIVSVSAYNLQVGRNSSLGKLVRSIRDVAYGNTDGNLQDACDRTIAEFQAIALEDEIITAVTKSYEQIVLNSKTPLRLAVRSSAIGEDAEDASSAGQNETFLGLRNLQEVLESIRKCWASLFTYQSVEYRRQHIQAIDTQMAVVVQVMVPSDCAGVLFTRHPASGDPSQIFITANYGLGETVVSGAVDPDTYIVYRKYKENCLSILEKSIGSKNHFLQMSTSAQGNNVEEQVISKADQDKPCLSDETILKLAKIGTFVEKFYGNARDIEWAVHKDEIFLLQSRPITTLNSYTNWELLHELDTAIMSEDEFSTFANVGEVFPEMLSPLSLTTVATVLNKITSILALKEKDFYDGLFSNGFVAANHRVTMDVLKVFMVVVHEKVTIQDKMQAISVCGHEYVTPEIHRIAKHRNGLATTKQNLQQIMEIVQAIWQNKEQMKIVELFSTSSKDRYSKHNLLEFKDYTASQFFNLIEFEIDDNDRLGLIFITHAKITMVSVFFQLISMLFLAEGATELTAEHYADIAIMLGHIPVESAEVPRMLKEIADDIYLHGKSDEFETVTPTAGMQWLELNCISAFRLTKEFLRKHGHRSLKEFDLATKTWEMRPEQIIEMLQATSRSAKALLKDKKEKADLTVEQIVKMLKMPKKKFTRKILSYLIPLCKSSVQNRETSKSVLIAYIHELRKAFKHLASLMVSEGLLPDEELIFYLTRSELSDLLKTSTTNKYGIVNKAMRRLKLFPLWSVHRFEEVNKGLIRPVNDSESANYDGLKMVTGTPVCEGVITARACVLNDFSEVHKIEAGDILVTHSTDIGWSPYFPILGGVVTELGGLISHGAVVAREYGLPCVVGAVGATSIFKFGDRVTLDARKGFIAKVEEMESNGDGKV</sequence>
<dbReference type="Gene3D" id="3.30.1490.20">
    <property type="entry name" value="ATP-grasp fold, A domain"/>
    <property type="match status" value="1"/>
</dbReference>
<reference evidence="5" key="1">
    <citation type="submission" date="2022-07" db="EMBL/GenBank/DDBJ databases">
        <authorList>
            <person name="Trinca V."/>
            <person name="Uliana J.V.C."/>
            <person name="Torres T.T."/>
            <person name="Ward R.J."/>
            <person name="Monesi N."/>
        </authorList>
    </citation>
    <scope>NUCLEOTIDE SEQUENCE</scope>
    <source>
        <strain evidence="5">HSMRA1968</strain>
        <tissue evidence="5">Whole embryos</tissue>
    </source>
</reference>
<dbReference type="Gene3D" id="3.30.470.20">
    <property type="entry name" value="ATP-grasp fold, B domain"/>
    <property type="match status" value="1"/>
</dbReference>
<evidence type="ECO:0000259" key="3">
    <source>
        <dbReference type="Pfam" id="PF00391"/>
    </source>
</evidence>
<protein>
    <submittedName>
        <fullName evidence="5">Phosphoenolpyruvate synthase</fullName>
    </submittedName>
</protein>
<evidence type="ECO:0000256" key="1">
    <source>
        <dbReference type="ARBA" id="ARBA00007837"/>
    </source>
</evidence>
<feature type="domain" description="PEP-utilising enzyme mobile" evidence="3">
    <location>
        <begin position="1272"/>
        <end position="1343"/>
    </location>
</feature>
<accession>A0A9Q0RVB5</accession>
<feature type="chain" id="PRO_5040303508" evidence="2">
    <location>
        <begin position="18"/>
        <end position="1359"/>
    </location>
</feature>
<evidence type="ECO:0000259" key="4">
    <source>
        <dbReference type="Pfam" id="PF01326"/>
    </source>
</evidence>
<feature type="domain" description="Pyruvate phosphate dikinase AMP/ATP-binding" evidence="4">
    <location>
        <begin position="448"/>
        <end position="768"/>
    </location>
</feature>
<keyword evidence="6" id="KW-1185">Reference proteome</keyword>